<dbReference type="Pfam" id="PF01810">
    <property type="entry name" value="LysE"/>
    <property type="match status" value="1"/>
</dbReference>
<evidence type="ECO:0000256" key="1">
    <source>
        <dbReference type="ARBA" id="ARBA00004651"/>
    </source>
</evidence>
<dbReference type="PANTHER" id="PTHR30086">
    <property type="entry name" value="ARGININE EXPORTER PROTEIN ARGO"/>
    <property type="match status" value="1"/>
</dbReference>
<dbReference type="RefSeq" id="WP_140678416.1">
    <property type="nucleotide sequence ID" value="NZ_RCZA01000004.1"/>
</dbReference>
<feature type="transmembrane region" description="Helical" evidence="6">
    <location>
        <begin position="152"/>
        <end position="175"/>
    </location>
</feature>
<keyword evidence="3 6" id="KW-0812">Transmembrane</keyword>
<dbReference type="AlphaFoldDB" id="A0A502IEV2"/>
<gene>
    <name evidence="7" type="ORF">EAH74_11585</name>
</gene>
<dbReference type="PANTHER" id="PTHR30086:SF20">
    <property type="entry name" value="ARGININE EXPORTER PROTEIN ARGO-RELATED"/>
    <property type="match status" value="1"/>
</dbReference>
<proteinExistence type="predicted"/>
<evidence type="ECO:0000256" key="2">
    <source>
        <dbReference type="ARBA" id="ARBA00022475"/>
    </source>
</evidence>
<keyword evidence="2" id="KW-1003">Cell membrane</keyword>
<sequence>MLSTFPTLLPFLLFAFVASITPGPTNILVLSNSARYGFKAALPIIFGACISAAMIVWLVGSGFGKVLNTYPGIGTATQVIGSVWLTYLSWQIFCAPLDSMVRTKKPSVQPRRPGSVDAAALQLINPKTWMMALAVVSVFVPGDSEKSTAVLQLSVIFFLVALPCLGAWAVVGVQVGTRLRSPHAQKYFNRAMGILLLGAVWLPLLMI</sequence>
<dbReference type="GO" id="GO:0015171">
    <property type="term" value="F:amino acid transmembrane transporter activity"/>
    <property type="evidence" value="ECO:0007669"/>
    <property type="project" value="TreeGrafter"/>
</dbReference>
<evidence type="ECO:0000313" key="7">
    <source>
        <dbReference type="EMBL" id="TPG84664.1"/>
    </source>
</evidence>
<keyword evidence="5 6" id="KW-0472">Membrane</keyword>
<evidence type="ECO:0000256" key="6">
    <source>
        <dbReference type="SAM" id="Phobius"/>
    </source>
</evidence>
<dbReference type="GO" id="GO:0033228">
    <property type="term" value="P:cysteine export across plasma membrane"/>
    <property type="evidence" value="ECO:0007669"/>
    <property type="project" value="TreeGrafter"/>
</dbReference>
<dbReference type="EMBL" id="RCZA01000004">
    <property type="protein sequence ID" value="TPG84664.1"/>
    <property type="molecule type" value="Genomic_DNA"/>
</dbReference>
<organism evidence="7 8">
    <name type="scientific">Pseudomonas mandelii</name>
    <dbReference type="NCBI Taxonomy" id="75612"/>
    <lineage>
        <taxon>Bacteria</taxon>
        <taxon>Pseudomonadati</taxon>
        <taxon>Pseudomonadota</taxon>
        <taxon>Gammaproteobacteria</taxon>
        <taxon>Pseudomonadales</taxon>
        <taxon>Pseudomonadaceae</taxon>
        <taxon>Pseudomonas</taxon>
    </lineage>
</organism>
<feature type="transmembrane region" description="Helical" evidence="6">
    <location>
        <begin position="187"/>
        <end position="206"/>
    </location>
</feature>
<evidence type="ECO:0000256" key="5">
    <source>
        <dbReference type="ARBA" id="ARBA00023136"/>
    </source>
</evidence>
<dbReference type="GO" id="GO:0005886">
    <property type="term" value="C:plasma membrane"/>
    <property type="evidence" value="ECO:0007669"/>
    <property type="project" value="UniProtKB-SubCell"/>
</dbReference>
<evidence type="ECO:0000256" key="4">
    <source>
        <dbReference type="ARBA" id="ARBA00022989"/>
    </source>
</evidence>
<name>A0A502IEV2_9PSED</name>
<dbReference type="InterPro" id="IPR001123">
    <property type="entry name" value="LeuE-type"/>
</dbReference>
<dbReference type="Proteomes" id="UP000320914">
    <property type="component" value="Unassembled WGS sequence"/>
</dbReference>
<feature type="transmembrane region" description="Helical" evidence="6">
    <location>
        <begin position="79"/>
        <end position="97"/>
    </location>
</feature>
<protein>
    <submittedName>
        <fullName evidence="7">LysE family translocator</fullName>
    </submittedName>
</protein>
<accession>A0A502IEV2</accession>
<comment type="subcellular location">
    <subcellularLocation>
        <location evidence="1">Cell membrane</location>
        <topology evidence="1">Multi-pass membrane protein</topology>
    </subcellularLocation>
</comment>
<feature type="transmembrane region" description="Helical" evidence="6">
    <location>
        <begin position="41"/>
        <end position="59"/>
    </location>
</feature>
<comment type="caution">
    <text evidence="7">The sequence shown here is derived from an EMBL/GenBank/DDBJ whole genome shotgun (WGS) entry which is preliminary data.</text>
</comment>
<evidence type="ECO:0000256" key="3">
    <source>
        <dbReference type="ARBA" id="ARBA00022692"/>
    </source>
</evidence>
<keyword evidence="4 6" id="KW-1133">Transmembrane helix</keyword>
<feature type="transmembrane region" description="Helical" evidence="6">
    <location>
        <begin position="118"/>
        <end position="140"/>
    </location>
</feature>
<evidence type="ECO:0000313" key="8">
    <source>
        <dbReference type="Proteomes" id="UP000320914"/>
    </source>
</evidence>
<feature type="transmembrane region" description="Helical" evidence="6">
    <location>
        <begin position="6"/>
        <end position="29"/>
    </location>
</feature>
<reference evidence="7 8" key="1">
    <citation type="journal article" date="2019" name="Environ. Microbiol.">
        <title>Species interactions and distinct microbial communities in high Arctic permafrost affected cryosols are associated with the CH4 and CO2 gas fluxes.</title>
        <authorList>
            <person name="Altshuler I."/>
            <person name="Hamel J."/>
            <person name="Turney S."/>
            <person name="Magnuson E."/>
            <person name="Levesque R."/>
            <person name="Greer C."/>
            <person name="Whyte L.G."/>
        </authorList>
    </citation>
    <scope>NUCLEOTIDE SEQUENCE [LARGE SCALE GENOMIC DNA]</scope>
    <source>
        <strain evidence="7 8">OWC5</strain>
    </source>
</reference>